<dbReference type="AlphaFoldDB" id="A0AAP0LM92"/>
<dbReference type="EMBL" id="JBCGBO010000024">
    <property type="protein sequence ID" value="KAK9180647.1"/>
    <property type="molecule type" value="Genomic_DNA"/>
</dbReference>
<keyword evidence="2" id="KW-1185">Reference proteome</keyword>
<name>A0AAP0LM92_9ROSI</name>
<proteinExistence type="predicted"/>
<protein>
    <submittedName>
        <fullName evidence="1">Uncharacterized protein</fullName>
    </submittedName>
</protein>
<dbReference type="Proteomes" id="UP001428341">
    <property type="component" value="Unassembled WGS sequence"/>
</dbReference>
<reference evidence="1 2" key="1">
    <citation type="submission" date="2024-05" db="EMBL/GenBank/DDBJ databases">
        <title>Haplotype-resolved chromosome-level genome assembly of Huyou (Citrus changshanensis).</title>
        <authorList>
            <person name="Miao C."/>
            <person name="Chen W."/>
            <person name="Wu Y."/>
            <person name="Wang L."/>
            <person name="Zhao S."/>
            <person name="Grierson D."/>
            <person name="Xu C."/>
            <person name="Chen K."/>
        </authorList>
    </citation>
    <scope>NUCLEOTIDE SEQUENCE [LARGE SCALE GENOMIC DNA]</scope>
    <source>
        <strain evidence="1">01-14</strain>
        <tissue evidence="1">Leaf</tissue>
    </source>
</reference>
<comment type="caution">
    <text evidence="1">The sequence shown here is derived from an EMBL/GenBank/DDBJ whole genome shotgun (WGS) entry which is preliminary data.</text>
</comment>
<evidence type="ECO:0000313" key="1">
    <source>
        <dbReference type="EMBL" id="KAK9180647.1"/>
    </source>
</evidence>
<organism evidence="1 2">
    <name type="scientific">Citrus x changshan-huyou</name>
    <dbReference type="NCBI Taxonomy" id="2935761"/>
    <lineage>
        <taxon>Eukaryota</taxon>
        <taxon>Viridiplantae</taxon>
        <taxon>Streptophyta</taxon>
        <taxon>Embryophyta</taxon>
        <taxon>Tracheophyta</taxon>
        <taxon>Spermatophyta</taxon>
        <taxon>Magnoliopsida</taxon>
        <taxon>eudicotyledons</taxon>
        <taxon>Gunneridae</taxon>
        <taxon>Pentapetalae</taxon>
        <taxon>rosids</taxon>
        <taxon>malvids</taxon>
        <taxon>Sapindales</taxon>
        <taxon>Rutaceae</taxon>
        <taxon>Aurantioideae</taxon>
        <taxon>Citrus</taxon>
    </lineage>
</organism>
<gene>
    <name evidence="1" type="ORF">WN944_023780</name>
</gene>
<evidence type="ECO:0000313" key="2">
    <source>
        <dbReference type="Proteomes" id="UP001428341"/>
    </source>
</evidence>
<sequence length="66" mass="7815">MLMLEHHIYNETMAISTYEERRNMKLIIFIHKAKLIQFMAKLDEKDNLKAMIDYLRADGNVSMIGL</sequence>
<accession>A0AAP0LM92</accession>